<dbReference type="PROSITE" id="PS50865">
    <property type="entry name" value="ZF_MYND_2"/>
    <property type="match status" value="1"/>
</dbReference>
<evidence type="ECO:0000256" key="4">
    <source>
        <dbReference type="PROSITE-ProRule" id="PRU00134"/>
    </source>
</evidence>
<dbReference type="AlphaFoldDB" id="A0A371DEC6"/>
<dbReference type="Proteomes" id="UP000256964">
    <property type="component" value="Unassembled WGS sequence"/>
</dbReference>
<gene>
    <name evidence="6" type="ORF">OH76DRAFT_1555371</name>
</gene>
<name>A0A371DEC6_9APHY</name>
<evidence type="ECO:0000256" key="3">
    <source>
        <dbReference type="ARBA" id="ARBA00022833"/>
    </source>
</evidence>
<accession>A0A371DEC6</accession>
<evidence type="ECO:0000313" key="6">
    <source>
        <dbReference type="EMBL" id="RDX50866.1"/>
    </source>
</evidence>
<dbReference type="GO" id="GO:0008270">
    <property type="term" value="F:zinc ion binding"/>
    <property type="evidence" value="ECO:0007669"/>
    <property type="project" value="UniProtKB-KW"/>
</dbReference>
<dbReference type="OrthoDB" id="2749139at2759"/>
<evidence type="ECO:0000256" key="1">
    <source>
        <dbReference type="ARBA" id="ARBA00022723"/>
    </source>
</evidence>
<keyword evidence="7" id="KW-1185">Reference proteome</keyword>
<evidence type="ECO:0000259" key="5">
    <source>
        <dbReference type="PROSITE" id="PS50865"/>
    </source>
</evidence>
<dbReference type="Gene3D" id="6.10.140.2220">
    <property type="match status" value="1"/>
</dbReference>
<reference evidence="6 7" key="1">
    <citation type="journal article" date="2018" name="Biotechnol. Biofuels">
        <title>Integrative visual omics of the white-rot fungus Polyporus brumalis exposes the biotechnological potential of its oxidative enzymes for delignifying raw plant biomass.</title>
        <authorList>
            <person name="Miyauchi S."/>
            <person name="Rancon A."/>
            <person name="Drula E."/>
            <person name="Hage H."/>
            <person name="Chaduli D."/>
            <person name="Favel A."/>
            <person name="Grisel S."/>
            <person name="Henrissat B."/>
            <person name="Herpoel-Gimbert I."/>
            <person name="Ruiz-Duenas F.J."/>
            <person name="Chevret D."/>
            <person name="Hainaut M."/>
            <person name="Lin J."/>
            <person name="Wang M."/>
            <person name="Pangilinan J."/>
            <person name="Lipzen A."/>
            <person name="Lesage-Meessen L."/>
            <person name="Navarro D."/>
            <person name="Riley R."/>
            <person name="Grigoriev I.V."/>
            <person name="Zhou S."/>
            <person name="Raouche S."/>
            <person name="Rosso M.N."/>
        </authorList>
    </citation>
    <scope>NUCLEOTIDE SEQUENCE [LARGE SCALE GENOMIC DNA]</scope>
    <source>
        <strain evidence="6 7">BRFM 1820</strain>
    </source>
</reference>
<dbReference type="InterPro" id="IPR002893">
    <property type="entry name" value="Znf_MYND"/>
</dbReference>
<keyword evidence="2 4" id="KW-0863">Zinc-finger</keyword>
<dbReference type="EMBL" id="KZ857397">
    <property type="protein sequence ID" value="RDX50866.1"/>
    <property type="molecule type" value="Genomic_DNA"/>
</dbReference>
<protein>
    <recommendedName>
        <fullName evidence="5">MYND-type domain-containing protein</fullName>
    </recommendedName>
</protein>
<organism evidence="6 7">
    <name type="scientific">Lentinus brumalis</name>
    <dbReference type="NCBI Taxonomy" id="2498619"/>
    <lineage>
        <taxon>Eukaryota</taxon>
        <taxon>Fungi</taxon>
        <taxon>Dikarya</taxon>
        <taxon>Basidiomycota</taxon>
        <taxon>Agaricomycotina</taxon>
        <taxon>Agaricomycetes</taxon>
        <taxon>Polyporales</taxon>
        <taxon>Polyporaceae</taxon>
        <taxon>Lentinus</taxon>
    </lineage>
</organism>
<keyword evidence="3" id="KW-0862">Zinc</keyword>
<dbReference type="Pfam" id="PF01753">
    <property type="entry name" value="zf-MYND"/>
    <property type="match status" value="1"/>
</dbReference>
<evidence type="ECO:0000256" key="2">
    <source>
        <dbReference type="ARBA" id="ARBA00022771"/>
    </source>
</evidence>
<dbReference type="SUPFAM" id="SSF144232">
    <property type="entry name" value="HIT/MYND zinc finger-like"/>
    <property type="match status" value="1"/>
</dbReference>
<feature type="domain" description="MYND-type" evidence="5">
    <location>
        <begin position="20"/>
        <end position="61"/>
    </location>
</feature>
<sequence length="340" mass="38706">MPVDFKSPVERRFYGAKTHCGHCDAEGGPDRSLMKCAGCALAVFCSKDCQKAAWPEHKMWCRSSNLKNGARMVELMEHLKILSTPTGLRSPLPPPSRAGDFASAMSVTADWRKFFEWHQLTLMDILEVSQRLAYTPRNLDLLRRGELLAQCHFSPVKPSAQPNPANSWYLSHWEVTPAATLLQEHEDFVVEWERQRPMFMKLDADLKKEHGSRYIGCLVMVNRCGVTIEMVLRPIYAAPDPKLLAHQQTKDALSDLLEFFVGCVNTGVVRKRDAADDDAVKPGKLHRIKGVKSGKTSWEWRPLPDEQDDVYRDVLKSRKYTPKTDFKLVPLCYFKDSLSL</sequence>
<proteinExistence type="predicted"/>
<keyword evidence="1" id="KW-0479">Metal-binding</keyword>
<evidence type="ECO:0000313" key="7">
    <source>
        <dbReference type="Proteomes" id="UP000256964"/>
    </source>
</evidence>